<proteinExistence type="predicted"/>
<protein>
    <submittedName>
        <fullName evidence="2">Uncharacterized protein</fullName>
    </submittedName>
</protein>
<dbReference type="Proteomes" id="UP000275078">
    <property type="component" value="Unassembled WGS sequence"/>
</dbReference>
<evidence type="ECO:0000313" key="3">
    <source>
        <dbReference type="Proteomes" id="UP000275078"/>
    </source>
</evidence>
<dbReference type="EMBL" id="ML119922">
    <property type="protein sequence ID" value="RPA71517.1"/>
    <property type="molecule type" value="Genomic_DNA"/>
</dbReference>
<feature type="compositionally biased region" description="Polar residues" evidence="1">
    <location>
        <begin position="1"/>
        <end position="11"/>
    </location>
</feature>
<feature type="region of interest" description="Disordered" evidence="1">
    <location>
        <begin position="34"/>
        <end position="150"/>
    </location>
</feature>
<evidence type="ECO:0000256" key="1">
    <source>
        <dbReference type="SAM" id="MobiDB-lite"/>
    </source>
</evidence>
<organism evidence="2 3">
    <name type="scientific">Ascobolus immersus RN42</name>
    <dbReference type="NCBI Taxonomy" id="1160509"/>
    <lineage>
        <taxon>Eukaryota</taxon>
        <taxon>Fungi</taxon>
        <taxon>Dikarya</taxon>
        <taxon>Ascomycota</taxon>
        <taxon>Pezizomycotina</taxon>
        <taxon>Pezizomycetes</taxon>
        <taxon>Pezizales</taxon>
        <taxon>Ascobolaceae</taxon>
        <taxon>Ascobolus</taxon>
    </lineage>
</organism>
<evidence type="ECO:0000313" key="2">
    <source>
        <dbReference type="EMBL" id="RPA71517.1"/>
    </source>
</evidence>
<reference evidence="2 3" key="1">
    <citation type="journal article" date="2018" name="Nat. Ecol. Evol.">
        <title>Pezizomycetes genomes reveal the molecular basis of ectomycorrhizal truffle lifestyle.</title>
        <authorList>
            <person name="Murat C."/>
            <person name="Payen T."/>
            <person name="Noel B."/>
            <person name="Kuo A."/>
            <person name="Morin E."/>
            <person name="Chen J."/>
            <person name="Kohler A."/>
            <person name="Krizsan K."/>
            <person name="Balestrini R."/>
            <person name="Da Silva C."/>
            <person name="Montanini B."/>
            <person name="Hainaut M."/>
            <person name="Levati E."/>
            <person name="Barry K.W."/>
            <person name="Belfiori B."/>
            <person name="Cichocki N."/>
            <person name="Clum A."/>
            <person name="Dockter R.B."/>
            <person name="Fauchery L."/>
            <person name="Guy J."/>
            <person name="Iotti M."/>
            <person name="Le Tacon F."/>
            <person name="Lindquist E.A."/>
            <person name="Lipzen A."/>
            <person name="Malagnac F."/>
            <person name="Mello A."/>
            <person name="Molinier V."/>
            <person name="Miyauchi S."/>
            <person name="Poulain J."/>
            <person name="Riccioni C."/>
            <person name="Rubini A."/>
            <person name="Sitrit Y."/>
            <person name="Splivallo R."/>
            <person name="Traeger S."/>
            <person name="Wang M."/>
            <person name="Zifcakova L."/>
            <person name="Wipf D."/>
            <person name="Zambonelli A."/>
            <person name="Paolocci F."/>
            <person name="Nowrousian M."/>
            <person name="Ottonello S."/>
            <person name="Baldrian P."/>
            <person name="Spatafora J.W."/>
            <person name="Henrissat B."/>
            <person name="Nagy L.G."/>
            <person name="Aury J.M."/>
            <person name="Wincker P."/>
            <person name="Grigoriev I.V."/>
            <person name="Bonfante P."/>
            <person name="Martin F.M."/>
        </authorList>
    </citation>
    <scope>NUCLEOTIDE SEQUENCE [LARGE SCALE GENOMIC DNA]</scope>
    <source>
        <strain evidence="2 3">RN42</strain>
    </source>
</reference>
<sequence>MQSPPGSTRHQGSNERSSEEWILWKTNQEKVRGNSLKLEKRRGKRVNALTIRAKKPKNQESTTEERMATTRSSAQLEWKSPSRNPRPRHIHPTHQATQEHRNRSNLDTITTTAEQVHFPHRRKEETTPRKKKKSVQDHTKKTAASTQEAQRRKINSYTFVSDKITKEQLFFLEFSEHKRETRHRKRYLEKRNFFLWILTFEKERNYTEPMGQPPSEIKDE</sequence>
<keyword evidence="3" id="KW-1185">Reference proteome</keyword>
<gene>
    <name evidence="2" type="ORF">BJ508DRAFT_315548</name>
</gene>
<feature type="compositionally biased region" description="Polar residues" evidence="1">
    <location>
        <begin position="105"/>
        <end position="114"/>
    </location>
</feature>
<feature type="region of interest" description="Disordered" evidence="1">
    <location>
        <begin position="1"/>
        <end position="21"/>
    </location>
</feature>
<name>A0A3N4HCX4_ASCIM</name>
<accession>A0A3N4HCX4</accession>
<feature type="compositionally biased region" description="Basic and acidic residues" evidence="1">
    <location>
        <begin position="122"/>
        <end position="140"/>
    </location>
</feature>
<dbReference type="AlphaFoldDB" id="A0A3N4HCX4"/>